<name>A0A835YVV6_9STRA</name>
<dbReference type="AlphaFoldDB" id="A0A835YVV6"/>
<feature type="signal peptide" evidence="1">
    <location>
        <begin position="1"/>
        <end position="28"/>
    </location>
</feature>
<dbReference type="OrthoDB" id="204949at2759"/>
<dbReference type="PANTHER" id="PTHR32194">
    <property type="entry name" value="METALLOPROTEASE TLDD"/>
    <property type="match status" value="1"/>
</dbReference>
<dbReference type="GO" id="GO:0051603">
    <property type="term" value="P:proteolysis involved in protein catabolic process"/>
    <property type="evidence" value="ECO:0007669"/>
    <property type="project" value="InterPro"/>
</dbReference>
<dbReference type="InterPro" id="IPR023333">
    <property type="entry name" value="Proteasome_suB-type"/>
</dbReference>
<dbReference type="InterPro" id="IPR029055">
    <property type="entry name" value="Ntn_hydrolases_N"/>
</dbReference>
<organism evidence="2 3">
    <name type="scientific">Tribonema minus</name>
    <dbReference type="NCBI Taxonomy" id="303371"/>
    <lineage>
        <taxon>Eukaryota</taxon>
        <taxon>Sar</taxon>
        <taxon>Stramenopiles</taxon>
        <taxon>Ochrophyta</taxon>
        <taxon>PX clade</taxon>
        <taxon>Xanthophyceae</taxon>
        <taxon>Tribonematales</taxon>
        <taxon>Tribonemataceae</taxon>
        <taxon>Tribonema</taxon>
    </lineage>
</organism>
<protein>
    <submittedName>
        <fullName evidence="2">Proteasome beta subunit</fullName>
    </submittedName>
</protein>
<accession>A0A835YVV6</accession>
<dbReference type="PANTHER" id="PTHR32194:SF10">
    <property type="entry name" value="PROTEASOME SUBUNIT BETA TYPE-3"/>
    <property type="match status" value="1"/>
</dbReference>
<dbReference type="Pfam" id="PF00227">
    <property type="entry name" value="Proteasome"/>
    <property type="match status" value="1"/>
</dbReference>
<dbReference type="SUPFAM" id="SSF56235">
    <property type="entry name" value="N-terminal nucleophile aminohydrolases (Ntn hydrolases)"/>
    <property type="match status" value="1"/>
</dbReference>
<evidence type="ECO:0000256" key="1">
    <source>
        <dbReference type="SAM" id="SignalP"/>
    </source>
</evidence>
<gene>
    <name evidence="2" type="ORF">JKP88DRAFT_330643</name>
</gene>
<comment type="caution">
    <text evidence="2">The sequence shown here is derived from an EMBL/GenBank/DDBJ whole genome shotgun (WGS) entry which is preliminary data.</text>
</comment>
<keyword evidence="3" id="KW-1185">Reference proteome</keyword>
<evidence type="ECO:0000313" key="3">
    <source>
        <dbReference type="Proteomes" id="UP000664859"/>
    </source>
</evidence>
<dbReference type="GO" id="GO:0005737">
    <property type="term" value="C:cytoplasm"/>
    <property type="evidence" value="ECO:0007669"/>
    <property type="project" value="TreeGrafter"/>
</dbReference>
<dbReference type="InterPro" id="IPR001353">
    <property type="entry name" value="Proteasome_sua/b"/>
</dbReference>
<dbReference type="Proteomes" id="UP000664859">
    <property type="component" value="Unassembled WGS sequence"/>
</dbReference>
<keyword evidence="2" id="KW-0647">Proteasome</keyword>
<reference evidence="2" key="1">
    <citation type="submission" date="2021-02" db="EMBL/GenBank/DDBJ databases">
        <title>First Annotated Genome of the Yellow-green Alga Tribonema minus.</title>
        <authorList>
            <person name="Mahan K.M."/>
        </authorList>
    </citation>
    <scope>NUCLEOTIDE SEQUENCE</scope>
    <source>
        <strain evidence="2">UTEX B ZZ1240</strain>
    </source>
</reference>
<dbReference type="PROSITE" id="PS51476">
    <property type="entry name" value="PROTEASOME_BETA_2"/>
    <property type="match status" value="1"/>
</dbReference>
<dbReference type="Gene3D" id="3.60.20.10">
    <property type="entry name" value="Glutamine Phosphoribosylpyrophosphate, subunit 1, domain 1"/>
    <property type="match status" value="1"/>
</dbReference>
<dbReference type="EMBL" id="JAFCMP010000518">
    <property type="protein sequence ID" value="KAG5178069.1"/>
    <property type="molecule type" value="Genomic_DNA"/>
</dbReference>
<feature type="chain" id="PRO_5032612166" evidence="1">
    <location>
        <begin position="29"/>
        <end position="235"/>
    </location>
</feature>
<sequence length="235" mass="24875">MGIMVCCGCTHFRRLLLVGAALVGAALAQQQSPLELNGGSCLVMAGRKCLAVAVDKRFGKGNELVSDNARRVLKLHSRLLCAFTGLTTDVQTLMQDLAAAAASYTITEGRPLQPAAAAALLSSMLYARRRSPYFCETIVAGLTRSAEAFVRSHDVLGAAGGAEDGFAVMGTSAESLYGLCEAFYRPDMTPEELADTAEHCLVAALERDCLSGHGVVVHLLTEQGISSRELGPQRQ</sequence>
<keyword evidence="1" id="KW-0732">Signal</keyword>
<proteinExistence type="predicted"/>
<evidence type="ECO:0000313" key="2">
    <source>
        <dbReference type="EMBL" id="KAG5178069.1"/>
    </source>
</evidence>
<dbReference type="GO" id="GO:0005839">
    <property type="term" value="C:proteasome core complex"/>
    <property type="evidence" value="ECO:0007669"/>
    <property type="project" value="InterPro"/>
</dbReference>